<name>A0ABQ2MRC5_9ACTN</name>
<keyword evidence="2" id="KW-0472">Membrane</keyword>
<organism evidence="3 4">
    <name type="scientific">Streptomyces daqingensis</name>
    <dbReference type="NCBI Taxonomy" id="1472640"/>
    <lineage>
        <taxon>Bacteria</taxon>
        <taxon>Bacillati</taxon>
        <taxon>Actinomycetota</taxon>
        <taxon>Actinomycetes</taxon>
        <taxon>Kitasatosporales</taxon>
        <taxon>Streptomycetaceae</taxon>
        <taxon>Streptomyces</taxon>
    </lineage>
</organism>
<protein>
    <recommendedName>
        <fullName evidence="5">Secreted protein</fullName>
    </recommendedName>
</protein>
<feature type="compositionally biased region" description="Basic and acidic residues" evidence="1">
    <location>
        <begin position="55"/>
        <end position="84"/>
    </location>
</feature>
<evidence type="ECO:0000313" key="3">
    <source>
        <dbReference type="EMBL" id="GGO56542.1"/>
    </source>
</evidence>
<evidence type="ECO:0000256" key="1">
    <source>
        <dbReference type="SAM" id="MobiDB-lite"/>
    </source>
</evidence>
<keyword evidence="2" id="KW-1133">Transmembrane helix</keyword>
<proteinExistence type="predicted"/>
<evidence type="ECO:0000313" key="4">
    <source>
        <dbReference type="Proteomes" id="UP000631535"/>
    </source>
</evidence>
<feature type="transmembrane region" description="Helical" evidence="2">
    <location>
        <begin position="6"/>
        <end position="26"/>
    </location>
</feature>
<gene>
    <name evidence="3" type="ORF">GCM10012287_50370</name>
</gene>
<evidence type="ECO:0000256" key="2">
    <source>
        <dbReference type="SAM" id="Phobius"/>
    </source>
</evidence>
<keyword evidence="2" id="KW-0812">Transmembrane</keyword>
<dbReference type="EMBL" id="BMMP01000020">
    <property type="protein sequence ID" value="GGO56542.1"/>
    <property type="molecule type" value="Genomic_DNA"/>
</dbReference>
<evidence type="ECO:0008006" key="5">
    <source>
        <dbReference type="Google" id="ProtNLM"/>
    </source>
</evidence>
<comment type="caution">
    <text evidence="3">The sequence shown here is derived from an EMBL/GenBank/DDBJ whole genome shotgun (WGS) entry which is preliminary data.</text>
</comment>
<dbReference type="Proteomes" id="UP000631535">
    <property type="component" value="Unassembled WGS sequence"/>
</dbReference>
<sequence length="84" mass="9260">MDILVTVGVIVLLIALTALMIHLLNVRHQQSIVTHRYDTFHPGNPPEGEGAEQAGPEHPHPHAADPRFKRTGRDGGEDGRRREG</sequence>
<reference evidence="4" key="1">
    <citation type="journal article" date="2019" name="Int. J. Syst. Evol. Microbiol.">
        <title>The Global Catalogue of Microorganisms (GCM) 10K type strain sequencing project: providing services to taxonomists for standard genome sequencing and annotation.</title>
        <authorList>
            <consortium name="The Broad Institute Genomics Platform"/>
            <consortium name="The Broad Institute Genome Sequencing Center for Infectious Disease"/>
            <person name="Wu L."/>
            <person name="Ma J."/>
        </authorList>
    </citation>
    <scope>NUCLEOTIDE SEQUENCE [LARGE SCALE GENOMIC DNA]</scope>
    <source>
        <strain evidence="4">CGMCC 4.7178</strain>
    </source>
</reference>
<dbReference type="RefSeq" id="WP_189039486.1">
    <property type="nucleotide sequence ID" value="NZ_BMMP01000020.1"/>
</dbReference>
<keyword evidence="4" id="KW-1185">Reference proteome</keyword>
<feature type="region of interest" description="Disordered" evidence="1">
    <location>
        <begin position="37"/>
        <end position="84"/>
    </location>
</feature>
<accession>A0ABQ2MRC5</accession>